<proteinExistence type="predicted"/>
<dbReference type="Proteomes" id="UP000559987">
    <property type="component" value="Unassembled WGS sequence"/>
</dbReference>
<protein>
    <submittedName>
        <fullName evidence="1">Uncharacterized protein</fullName>
    </submittedName>
</protein>
<evidence type="ECO:0000313" key="2">
    <source>
        <dbReference type="Proteomes" id="UP000559987"/>
    </source>
</evidence>
<comment type="caution">
    <text evidence="1">The sequence shown here is derived from an EMBL/GenBank/DDBJ whole genome shotgun (WGS) entry which is preliminary data.</text>
</comment>
<accession>A0A839UJU7</accession>
<reference evidence="1 2" key="1">
    <citation type="submission" date="2020-08" db="EMBL/GenBank/DDBJ databases">
        <title>Genomic Encyclopedia of Type Strains, Phase III (KMG-III): the genomes of soil and plant-associated and newly described type strains.</title>
        <authorList>
            <person name="Whitman W."/>
        </authorList>
    </citation>
    <scope>NUCLEOTIDE SEQUENCE [LARGE SCALE GENOMIC DNA]</scope>
    <source>
        <strain evidence="1 2">CECT 8571</strain>
    </source>
</reference>
<gene>
    <name evidence="1" type="ORF">FHS30_000066</name>
</gene>
<evidence type="ECO:0000313" key="1">
    <source>
        <dbReference type="EMBL" id="MBB3166890.1"/>
    </source>
</evidence>
<dbReference type="EMBL" id="JACHXZ010000001">
    <property type="protein sequence ID" value="MBB3166890.1"/>
    <property type="molecule type" value="Genomic_DNA"/>
</dbReference>
<sequence>MLNIETIQGYQMLLKMVRFFISKTEVTHLASDM</sequence>
<dbReference type="AlphaFoldDB" id="A0A839UJU7"/>
<keyword evidence="2" id="KW-1185">Reference proteome</keyword>
<organism evidence="1 2">
    <name type="scientific">Simiduia aestuariiviva</name>
    <dbReference type="NCBI Taxonomy" id="1510459"/>
    <lineage>
        <taxon>Bacteria</taxon>
        <taxon>Pseudomonadati</taxon>
        <taxon>Pseudomonadota</taxon>
        <taxon>Gammaproteobacteria</taxon>
        <taxon>Cellvibrionales</taxon>
        <taxon>Cellvibrionaceae</taxon>
        <taxon>Simiduia</taxon>
    </lineage>
</organism>
<name>A0A839UJU7_9GAMM</name>